<evidence type="ECO:0008006" key="5">
    <source>
        <dbReference type="Google" id="ProtNLM"/>
    </source>
</evidence>
<evidence type="ECO:0000256" key="1">
    <source>
        <dbReference type="SAM" id="MobiDB-lite"/>
    </source>
</evidence>
<dbReference type="Gene3D" id="3.10.450.160">
    <property type="entry name" value="inner membrane protein cigr"/>
    <property type="match status" value="1"/>
</dbReference>
<gene>
    <name evidence="3" type="ORF">VI08_18200</name>
</gene>
<evidence type="ECO:0000313" key="4">
    <source>
        <dbReference type="Proteomes" id="UP000033651"/>
    </source>
</evidence>
<name>A0A0F3K7B1_9GAMM</name>
<sequence length="152" mass="17879">MKTMLRTALAALALATTTVAVAAPDRDHHDRDRGGHYDRGHDRRADWHHDRGRGDWHRDNGWHGHRPPPPPPRYYGHGYYHGPSYYHRPPPPPRYYGHWERGHRYYGPNVVVYDYGSYRLRQPPRGYHWVRENNNFLLVAIATGIIVDMAIR</sequence>
<feature type="region of interest" description="Disordered" evidence="1">
    <location>
        <begin position="25"/>
        <end position="50"/>
    </location>
</feature>
<evidence type="ECO:0000313" key="3">
    <source>
        <dbReference type="EMBL" id="KJV26872.1"/>
    </source>
</evidence>
<dbReference type="PATRIC" id="fig|345309.4.peg.3448"/>
<keyword evidence="2" id="KW-0732">Signal</keyword>
<dbReference type="OrthoDB" id="6025819at2"/>
<dbReference type="RefSeq" id="WP_045831060.1">
    <property type="nucleotide sequence ID" value="NZ_JZRB01000052.1"/>
</dbReference>
<dbReference type="InterPro" id="IPR024572">
    <property type="entry name" value="RcnB"/>
</dbReference>
<feature type="chain" id="PRO_5002462677" description="Ni/Co efflux regulator RcnB" evidence="2">
    <location>
        <begin position="23"/>
        <end position="152"/>
    </location>
</feature>
<dbReference type="EMBL" id="JZRB01000052">
    <property type="protein sequence ID" value="KJV26872.1"/>
    <property type="molecule type" value="Genomic_DNA"/>
</dbReference>
<dbReference type="Proteomes" id="UP000033651">
    <property type="component" value="Unassembled WGS sequence"/>
</dbReference>
<proteinExistence type="predicted"/>
<accession>A0A0F3K7B1</accession>
<organism evidence="3 4">
    <name type="scientific">Luteibacter yeojuensis</name>
    <dbReference type="NCBI Taxonomy" id="345309"/>
    <lineage>
        <taxon>Bacteria</taxon>
        <taxon>Pseudomonadati</taxon>
        <taxon>Pseudomonadota</taxon>
        <taxon>Gammaproteobacteria</taxon>
        <taxon>Lysobacterales</taxon>
        <taxon>Rhodanobacteraceae</taxon>
        <taxon>Luteibacter</taxon>
    </lineage>
</organism>
<dbReference type="Pfam" id="PF11776">
    <property type="entry name" value="RcnB"/>
    <property type="match status" value="1"/>
</dbReference>
<keyword evidence="4" id="KW-1185">Reference proteome</keyword>
<comment type="caution">
    <text evidence="3">The sequence shown here is derived from an EMBL/GenBank/DDBJ whole genome shotgun (WGS) entry which is preliminary data.</text>
</comment>
<reference evidence="3 4" key="1">
    <citation type="submission" date="2015-03" db="EMBL/GenBank/DDBJ databases">
        <title>Draft genome sequence of Luteibacter yeojuensis strain SU11.</title>
        <authorList>
            <person name="Sulaiman J."/>
            <person name="Priya K."/>
            <person name="Chan K.-G."/>
        </authorList>
    </citation>
    <scope>NUCLEOTIDE SEQUENCE [LARGE SCALE GENOMIC DNA]</scope>
    <source>
        <strain evidence="3 4">SU11</strain>
    </source>
</reference>
<protein>
    <recommendedName>
        <fullName evidence="5">Ni/Co efflux regulator RcnB</fullName>
    </recommendedName>
</protein>
<dbReference type="AlphaFoldDB" id="A0A0F3K7B1"/>
<evidence type="ECO:0000256" key="2">
    <source>
        <dbReference type="SAM" id="SignalP"/>
    </source>
</evidence>
<feature type="signal peptide" evidence="2">
    <location>
        <begin position="1"/>
        <end position="22"/>
    </location>
</feature>